<name>A0A2S6NE04_9HYPH</name>
<comment type="caution">
    <text evidence="1">The sequence shown here is derived from an EMBL/GenBank/DDBJ whole genome shotgun (WGS) entry which is preliminary data.</text>
</comment>
<dbReference type="EMBL" id="NHSJ01000034">
    <property type="protein sequence ID" value="PPQ32830.1"/>
    <property type="molecule type" value="Genomic_DNA"/>
</dbReference>
<evidence type="ECO:0000313" key="2">
    <source>
        <dbReference type="Proteomes" id="UP000239089"/>
    </source>
</evidence>
<proteinExistence type="predicted"/>
<dbReference type="AlphaFoldDB" id="A0A2S6NE04"/>
<sequence length="88" mass="10149">MTRRYFLATNGVKLPLKLVSEIAPEALANRNTFIRADYDEAERLLRFEKIVYGDIELTHIYDYDANGALRRAEIVMPDEDPTIVDFLA</sequence>
<dbReference type="RefSeq" id="WP_104506603.1">
    <property type="nucleotide sequence ID" value="NZ_JACIGC010000007.1"/>
</dbReference>
<reference evidence="1 2" key="1">
    <citation type="journal article" date="2018" name="Arch. Microbiol.">
        <title>New insights into the metabolic potential of the phototrophic purple bacterium Rhodopila globiformis DSM 161(T) from its draft genome sequence and evidence for a vanadium-dependent nitrogenase.</title>
        <authorList>
            <person name="Imhoff J.F."/>
            <person name="Rahn T."/>
            <person name="Kunzel S."/>
            <person name="Neulinger S.C."/>
        </authorList>
    </citation>
    <scope>NUCLEOTIDE SEQUENCE [LARGE SCALE GENOMIC DNA]</scope>
    <source>
        <strain evidence="1 2">DSM 16996</strain>
    </source>
</reference>
<dbReference type="Pfam" id="PF19653">
    <property type="entry name" value="DUF6156"/>
    <property type="match status" value="1"/>
</dbReference>
<dbReference type="Proteomes" id="UP000239089">
    <property type="component" value="Unassembled WGS sequence"/>
</dbReference>
<dbReference type="OrthoDB" id="8563989at2"/>
<accession>A0A2S6NE04</accession>
<keyword evidence="2" id="KW-1185">Reference proteome</keyword>
<evidence type="ECO:0000313" key="1">
    <source>
        <dbReference type="EMBL" id="PPQ32830.1"/>
    </source>
</evidence>
<protein>
    <submittedName>
        <fullName evidence="1">Uncharacterized protein</fullName>
    </submittedName>
</protein>
<organism evidence="1 2">
    <name type="scientific">Rhodoblastus sphagnicola</name>
    <dbReference type="NCBI Taxonomy" id="333368"/>
    <lineage>
        <taxon>Bacteria</taxon>
        <taxon>Pseudomonadati</taxon>
        <taxon>Pseudomonadota</taxon>
        <taxon>Alphaproteobacteria</taxon>
        <taxon>Hyphomicrobiales</taxon>
        <taxon>Rhodoblastaceae</taxon>
        <taxon>Rhodoblastus</taxon>
    </lineage>
</organism>
<gene>
    <name evidence="1" type="ORF">CCR94_04120</name>
</gene>
<dbReference type="InterPro" id="IPR046154">
    <property type="entry name" value="DUF6156"/>
</dbReference>